<protein>
    <recommendedName>
        <fullName evidence="10">Mannosyltransferase</fullName>
        <ecNumber evidence="10">2.4.1.-</ecNumber>
    </recommendedName>
</protein>
<keyword evidence="4 12" id="KW-0808">Transferase</keyword>
<evidence type="ECO:0000256" key="9">
    <source>
        <dbReference type="ARBA" id="ARBA00024708"/>
    </source>
</evidence>
<comment type="function">
    <text evidence="9">Mannosyltransferase involved in glycosylphosphatidylinositol-anchor biosynthesis. Transfers the third mannose to Man2-GlcN-acyl-PI during GPI precursor assembly.</text>
</comment>
<feature type="transmembrane region" description="Helical" evidence="10">
    <location>
        <begin position="645"/>
        <end position="668"/>
    </location>
</feature>
<dbReference type="InterPro" id="IPR005599">
    <property type="entry name" value="GPI_mannosylTrfase"/>
</dbReference>
<evidence type="ECO:0000256" key="1">
    <source>
        <dbReference type="ARBA" id="ARBA00004477"/>
    </source>
</evidence>
<evidence type="ECO:0000256" key="3">
    <source>
        <dbReference type="ARBA" id="ARBA00022676"/>
    </source>
</evidence>
<dbReference type="GO" id="GO:0006506">
    <property type="term" value="P:GPI anchor biosynthetic process"/>
    <property type="evidence" value="ECO:0007669"/>
    <property type="project" value="TreeGrafter"/>
</dbReference>
<feature type="transmembrane region" description="Helical" evidence="10">
    <location>
        <begin position="768"/>
        <end position="787"/>
    </location>
</feature>
<evidence type="ECO:0000313" key="12">
    <source>
        <dbReference type="EMBL" id="OBZ69192.1"/>
    </source>
</evidence>
<feature type="transmembrane region" description="Helical" evidence="10">
    <location>
        <begin position="737"/>
        <end position="761"/>
    </location>
</feature>
<dbReference type="OMA" id="DRQSTHE"/>
<feature type="compositionally biased region" description="Basic and acidic residues" evidence="11">
    <location>
        <begin position="74"/>
        <end position="95"/>
    </location>
</feature>
<evidence type="ECO:0000256" key="11">
    <source>
        <dbReference type="SAM" id="MobiDB-lite"/>
    </source>
</evidence>
<feature type="compositionally biased region" description="Polar residues" evidence="11">
    <location>
        <begin position="203"/>
        <end position="213"/>
    </location>
</feature>
<evidence type="ECO:0000313" key="13">
    <source>
        <dbReference type="Proteomes" id="UP000092993"/>
    </source>
</evidence>
<keyword evidence="5 10" id="KW-0812">Transmembrane</keyword>
<sequence>MSHLRGCEERQEHADDQSSDRQSTHEDGHRGAYAFRLAATTVSTTSNISGWDSDDESIPGSPVPADSDEGEVILSDHSEESDHHAPPHSDSDQTRDWLAPTMEKRAAIGAEALAAMRGHSHDEHGNEWDQPDVPLEATLSSVPPKPPISRFKATHQFSEICRSRRKARGWKADSDEGDSEDEMDGVPKEVLELLKNGDIVNVGPQSSSNNRTGVSGAVVSELSPTSEAGSSSHRRSPNVEEPVRSTRSKPSKFKTAMSKSQGQQDAPSPSASDFSTPPSTVERSSPKMASRSGTPIAIPTSTSQPPRRSAVQRQLDNSISFATPAQHAQTAMVVDSLSFPPSAIPSGLVTASTSAAPTPLVIESPSFSHPQPTSQAGDFMRFQSIVLDSPSYQPSAAAIVTSPPFPAPAQSSNNAAVNPAVAERTGVVMSAEVEESTSRRGTLAGGREKKVSRFLAERISHCSGRGDGTEFDFPVVVNMCTSSAVAIFIRVVIALATQTFFQPDEYFQSLEVAHHAVFGYGHLTWEWLSPEPIRSIFYPSLNVPIYWGLKALGLDHTKLLIWGPKVLHGLFASMTDIWLCELTRKVVGERYVNTALLLSLSSFFHGLSLSRSLSNSLETSLTTVALTYFSWDPVVPFHSQDFRKAMIFAALACAVRPTNSIIWVYVCARLLWRLRLRPNDVWFFLINGFAIGFASLCALLAVDSVYYGQATFTPLNFLRTNMSSVSLFYGNSPWHYYLSQAIPILCTTTVVFVFHGAWLALGPSTTPLLKNILGLVVWTVGVYSLAGHKEWRFIHPMLPLMHILASKSLVDLYHRTVPVKCRSAIFPIRGRHLCLLTLPVPAIVYVSLFHGRAQIDVMYFLRNIPSEGVRSVGFLMPCHSTPWQAYLHRPGLAGTGKLWALGCEPPLQGQNVSNYKDQTDIFYDSPARYLRTYFPNEVDPKFPPSPFPCSTPGSDSNVGPIWRHEWPEYLVFFELWLQIFRWATLSSLTASFHATTYHPFETFTIEARDDALETKRTLVLVCKQWRRLTMELLYEDIRIPDGEGVFAKTMVGNQVAEELPYGRWVRRAHLPYSSSVTVTAKPLFAVELLDRCPQLEVLVRCSPPAKLIDMLRFEFEAGCPSLPSLKRLDWWHNNEAARSGGINSLADVLRAAPNLQYLSIGGDVWLSFLHSPAAELPLLITLRIRRMNVLFVQQVCRWSLPSLTHVILDTVLNISMMEDFWEKFGEQIRTVELGLSLKYYIYDTLSCILSACPHLEELYYYIHFTSKPQLISNRHESLTTIGLHAHANSFFPTGSTPYWEHIEEHFAVFSRALFPALKRVVLYGNWSPVLEDPRCPALMRHFDDMGCVVEQSGVDML</sequence>
<dbReference type="Pfam" id="PF03901">
    <property type="entry name" value="Glyco_transf_22"/>
    <property type="match status" value="1"/>
</dbReference>
<evidence type="ECO:0000256" key="8">
    <source>
        <dbReference type="ARBA" id="ARBA00023136"/>
    </source>
</evidence>
<evidence type="ECO:0000256" key="7">
    <source>
        <dbReference type="ARBA" id="ARBA00022989"/>
    </source>
</evidence>
<proteinExistence type="inferred from homology"/>
<keyword evidence="8 10" id="KW-0472">Membrane</keyword>
<feature type="transmembrane region" description="Helical" evidence="10">
    <location>
        <begin position="680"/>
        <end position="702"/>
    </location>
</feature>
<keyword evidence="13" id="KW-1185">Reference proteome</keyword>
<dbReference type="EC" id="2.4.1.-" evidence="10"/>
<comment type="caution">
    <text evidence="10">Lacks conserved residue(s) required for the propagation of feature annotation.</text>
</comment>
<reference evidence="12 13" key="1">
    <citation type="submission" date="2016-03" db="EMBL/GenBank/DDBJ databases">
        <title>Whole genome sequencing of Grifola frondosa 9006-11.</title>
        <authorList>
            <person name="Min B."/>
            <person name="Park H."/>
            <person name="Kim J.-G."/>
            <person name="Cho H."/>
            <person name="Oh Y.-L."/>
            <person name="Kong W.-S."/>
            <person name="Choi I.-G."/>
        </authorList>
    </citation>
    <scope>NUCLEOTIDE SEQUENCE [LARGE SCALE GENOMIC DNA]</scope>
    <source>
        <strain evidence="12 13">9006-11</strain>
    </source>
</reference>
<comment type="caution">
    <text evidence="12">The sequence shown here is derived from an EMBL/GenBank/DDBJ whole genome shotgun (WGS) entry which is preliminary data.</text>
</comment>
<evidence type="ECO:0000256" key="2">
    <source>
        <dbReference type="ARBA" id="ARBA00006065"/>
    </source>
</evidence>
<dbReference type="GO" id="GO:0000026">
    <property type="term" value="F:alpha-1,2-mannosyltransferase activity"/>
    <property type="evidence" value="ECO:0007669"/>
    <property type="project" value="TreeGrafter"/>
</dbReference>
<dbReference type="GO" id="GO:0005789">
    <property type="term" value="C:endoplasmic reticulum membrane"/>
    <property type="evidence" value="ECO:0007669"/>
    <property type="project" value="UniProtKB-SubCell"/>
</dbReference>
<evidence type="ECO:0000256" key="6">
    <source>
        <dbReference type="ARBA" id="ARBA00022824"/>
    </source>
</evidence>
<feature type="compositionally biased region" description="Acidic residues" evidence="11">
    <location>
        <begin position="175"/>
        <end position="184"/>
    </location>
</feature>
<comment type="similarity">
    <text evidence="2">Belongs to the glycosyltransferase 22 family. PIGB subfamily.</text>
</comment>
<feature type="compositionally biased region" description="Polar residues" evidence="11">
    <location>
        <begin position="257"/>
        <end position="283"/>
    </location>
</feature>
<feature type="region of interest" description="Disordered" evidence="11">
    <location>
        <begin position="46"/>
        <end position="313"/>
    </location>
</feature>
<dbReference type="Proteomes" id="UP000092993">
    <property type="component" value="Unassembled WGS sequence"/>
</dbReference>
<feature type="compositionally biased region" description="Basic and acidic residues" evidence="11">
    <location>
        <begin position="1"/>
        <end position="30"/>
    </location>
</feature>
<comment type="subcellular location">
    <subcellularLocation>
        <location evidence="1 10">Endoplasmic reticulum membrane</location>
        <topology evidence="1 10">Multi-pass membrane protein</topology>
    </subcellularLocation>
</comment>
<evidence type="ECO:0000256" key="4">
    <source>
        <dbReference type="ARBA" id="ARBA00022679"/>
    </source>
</evidence>
<name>A0A1C7LX19_GRIFR</name>
<organism evidence="12 13">
    <name type="scientific">Grifola frondosa</name>
    <name type="common">Maitake</name>
    <name type="synonym">Polyporus frondosus</name>
    <dbReference type="NCBI Taxonomy" id="5627"/>
    <lineage>
        <taxon>Eukaryota</taxon>
        <taxon>Fungi</taxon>
        <taxon>Dikarya</taxon>
        <taxon>Basidiomycota</taxon>
        <taxon>Agaricomycotina</taxon>
        <taxon>Agaricomycetes</taxon>
        <taxon>Polyporales</taxon>
        <taxon>Grifolaceae</taxon>
        <taxon>Grifola</taxon>
    </lineage>
</organism>
<dbReference type="PANTHER" id="PTHR22760:SF4">
    <property type="entry name" value="GPI MANNOSYLTRANSFERASE 3"/>
    <property type="match status" value="1"/>
</dbReference>
<dbReference type="PANTHER" id="PTHR22760">
    <property type="entry name" value="GLYCOSYLTRANSFERASE"/>
    <property type="match status" value="1"/>
</dbReference>
<evidence type="ECO:0000256" key="10">
    <source>
        <dbReference type="RuleBase" id="RU363075"/>
    </source>
</evidence>
<keyword evidence="3 10" id="KW-0328">Glycosyltransferase</keyword>
<gene>
    <name evidence="12" type="primary">GPI10</name>
    <name evidence="12" type="ORF">A0H81_10743</name>
</gene>
<feature type="compositionally biased region" description="Polar residues" evidence="11">
    <location>
        <begin position="222"/>
        <end position="231"/>
    </location>
</feature>
<dbReference type="OrthoDB" id="416834at2759"/>
<evidence type="ECO:0000256" key="5">
    <source>
        <dbReference type="ARBA" id="ARBA00022692"/>
    </source>
</evidence>
<dbReference type="STRING" id="5627.A0A1C7LX19"/>
<keyword evidence="6 10" id="KW-0256">Endoplasmic reticulum</keyword>
<feature type="region of interest" description="Disordered" evidence="11">
    <location>
        <begin position="1"/>
        <end position="32"/>
    </location>
</feature>
<keyword evidence="7 10" id="KW-1133">Transmembrane helix</keyword>
<dbReference type="SUPFAM" id="SSF52047">
    <property type="entry name" value="RNI-like"/>
    <property type="match status" value="1"/>
</dbReference>
<dbReference type="EMBL" id="LUGG01000018">
    <property type="protein sequence ID" value="OBZ69192.1"/>
    <property type="molecule type" value="Genomic_DNA"/>
</dbReference>
<feature type="compositionally biased region" description="Polar residues" evidence="11">
    <location>
        <begin position="299"/>
        <end position="313"/>
    </location>
</feature>
<accession>A0A1C7LX19</accession>
<dbReference type="InterPro" id="IPR032675">
    <property type="entry name" value="LRR_dom_sf"/>
</dbReference>
<dbReference type="Gene3D" id="3.80.10.10">
    <property type="entry name" value="Ribonuclease Inhibitor"/>
    <property type="match status" value="1"/>
</dbReference>